<comment type="caution">
    <text evidence="8">The sequence shown here is derived from an EMBL/GenBank/DDBJ whole genome shotgun (WGS) entry which is preliminary data.</text>
</comment>
<feature type="compositionally biased region" description="Polar residues" evidence="6">
    <location>
        <begin position="211"/>
        <end position="225"/>
    </location>
</feature>
<dbReference type="GO" id="GO:0030435">
    <property type="term" value="P:sporulation resulting in formation of a cellular spore"/>
    <property type="evidence" value="ECO:0007669"/>
    <property type="project" value="UniProtKB-KW"/>
</dbReference>
<dbReference type="InterPro" id="IPR038491">
    <property type="entry name" value="Velvet_dom_sf"/>
</dbReference>
<feature type="domain" description="Velvet" evidence="7">
    <location>
        <begin position="27"/>
        <end position="200"/>
    </location>
</feature>
<dbReference type="Proteomes" id="UP001199106">
    <property type="component" value="Unassembled WGS sequence"/>
</dbReference>
<evidence type="ECO:0000259" key="7">
    <source>
        <dbReference type="PROSITE" id="PS51821"/>
    </source>
</evidence>
<keyword evidence="5" id="KW-0539">Nucleus</keyword>
<evidence type="ECO:0000256" key="4">
    <source>
        <dbReference type="ARBA" id="ARBA00023163"/>
    </source>
</evidence>
<comment type="subcellular location">
    <subcellularLocation>
        <location evidence="1">Nucleus</location>
    </subcellularLocation>
</comment>
<protein>
    <recommendedName>
        <fullName evidence="7">Velvet domain-containing protein</fullName>
    </recommendedName>
</protein>
<dbReference type="GO" id="GO:0005634">
    <property type="term" value="C:nucleus"/>
    <property type="evidence" value="ECO:0007669"/>
    <property type="project" value="UniProtKB-SubCell"/>
</dbReference>
<evidence type="ECO:0000256" key="1">
    <source>
        <dbReference type="ARBA" id="ARBA00004123"/>
    </source>
</evidence>
<evidence type="ECO:0000256" key="6">
    <source>
        <dbReference type="SAM" id="MobiDB-lite"/>
    </source>
</evidence>
<feature type="region of interest" description="Disordered" evidence="6">
    <location>
        <begin position="314"/>
        <end position="343"/>
    </location>
</feature>
<evidence type="ECO:0000256" key="2">
    <source>
        <dbReference type="ARBA" id="ARBA00022969"/>
    </source>
</evidence>
<dbReference type="PANTHER" id="PTHR33572">
    <property type="entry name" value="SPORE DEVELOPMENT REGULATOR VOSA"/>
    <property type="match status" value="1"/>
</dbReference>
<dbReference type="PANTHER" id="PTHR33572:SF18">
    <property type="entry name" value="SPORE DEVELOPMENT REGULATOR VOSA"/>
    <property type="match status" value="1"/>
</dbReference>
<feature type="region of interest" description="Disordered" evidence="6">
    <location>
        <begin position="206"/>
        <end position="257"/>
    </location>
</feature>
<keyword evidence="2" id="KW-0749">Sporulation</keyword>
<evidence type="ECO:0000256" key="5">
    <source>
        <dbReference type="ARBA" id="ARBA00023242"/>
    </source>
</evidence>
<dbReference type="Pfam" id="PF11754">
    <property type="entry name" value="Velvet"/>
    <property type="match status" value="2"/>
</dbReference>
<reference evidence="8" key="1">
    <citation type="submission" date="2021-07" db="EMBL/GenBank/DDBJ databases">
        <title>Genome Resource of American Ginseng Black Spot Pathogen Alternaria panax.</title>
        <authorList>
            <person name="Qiu C."/>
            <person name="Wang W."/>
            <person name="Liu Z."/>
        </authorList>
    </citation>
    <scope>NUCLEOTIDE SEQUENCE</scope>
    <source>
        <strain evidence="8">BNCC115425</strain>
    </source>
</reference>
<name>A0AAD4FD86_9PLEO</name>
<keyword evidence="9" id="KW-1185">Reference proteome</keyword>
<dbReference type="PROSITE" id="PS51821">
    <property type="entry name" value="VELVET"/>
    <property type="match status" value="1"/>
</dbReference>
<accession>A0AAD4FD86</accession>
<dbReference type="Gene3D" id="2.60.40.3960">
    <property type="entry name" value="Velvet domain"/>
    <property type="match status" value="1"/>
</dbReference>
<dbReference type="InterPro" id="IPR021740">
    <property type="entry name" value="Velvet"/>
</dbReference>
<feature type="compositionally biased region" description="Basic and acidic residues" evidence="6">
    <location>
        <begin position="330"/>
        <end position="343"/>
    </location>
</feature>
<evidence type="ECO:0000313" key="8">
    <source>
        <dbReference type="EMBL" id="KAG9187461.1"/>
    </source>
</evidence>
<dbReference type="AlphaFoldDB" id="A0AAD4FD86"/>
<keyword evidence="3" id="KW-0805">Transcription regulation</keyword>
<gene>
    <name evidence="8" type="ORF">G6011_05332</name>
</gene>
<sequence length="343" mass="38710">MPPHNYQQYYQPTMPVPLPAPVSGPEPLRPSTCYLVVRQQPIEALVAVKGKEKFRKPVDPPPIVELKLHNEADPSNGFLQNPYLFVSVSLYKPDRDEPVEHTPNDSLAGTLVSSLHRLKDVDNKDGAFFVFGDISVKIQGSYRLRFTMYEFSPSQGEFHWLCANTSTPFNVVLPKDFKGLEESTYLSRAFSDQGVRLRLRKEARGMMSNKRGYQTETESTSQATIAPSYDFQASKRRKEEYVDSPVTPSSAPRMENISFSMPPSLGSNTAFMTPSYSNPYATPGHLLPTRLPQPSQPQAWPSYPVYNPIQYTQPRQHSAQDLYPLVPPFEPHDDGTWDDAKGH</sequence>
<organism evidence="8 9">
    <name type="scientific">Alternaria panax</name>
    <dbReference type="NCBI Taxonomy" id="48097"/>
    <lineage>
        <taxon>Eukaryota</taxon>
        <taxon>Fungi</taxon>
        <taxon>Dikarya</taxon>
        <taxon>Ascomycota</taxon>
        <taxon>Pezizomycotina</taxon>
        <taxon>Dothideomycetes</taxon>
        <taxon>Pleosporomycetidae</taxon>
        <taxon>Pleosporales</taxon>
        <taxon>Pleosporineae</taxon>
        <taxon>Pleosporaceae</taxon>
        <taxon>Alternaria</taxon>
        <taxon>Alternaria sect. Panax</taxon>
    </lineage>
</organism>
<keyword evidence="4" id="KW-0804">Transcription</keyword>
<proteinExistence type="predicted"/>
<evidence type="ECO:0000313" key="9">
    <source>
        <dbReference type="Proteomes" id="UP001199106"/>
    </source>
</evidence>
<evidence type="ECO:0000256" key="3">
    <source>
        <dbReference type="ARBA" id="ARBA00023015"/>
    </source>
</evidence>
<dbReference type="EMBL" id="JAANER010000007">
    <property type="protein sequence ID" value="KAG9187461.1"/>
    <property type="molecule type" value="Genomic_DNA"/>
</dbReference>
<dbReference type="InterPro" id="IPR037525">
    <property type="entry name" value="Velvet_dom"/>
</dbReference>